<organism evidence="2 3">
    <name type="scientific">Rhododendron williamsianum</name>
    <dbReference type="NCBI Taxonomy" id="262921"/>
    <lineage>
        <taxon>Eukaryota</taxon>
        <taxon>Viridiplantae</taxon>
        <taxon>Streptophyta</taxon>
        <taxon>Embryophyta</taxon>
        <taxon>Tracheophyta</taxon>
        <taxon>Spermatophyta</taxon>
        <taxon>Magnoliopsida</taxon>
        <taxon>eudicotyledons</taxon>
        <taxon>Gunneridae</taxon>
        <taxon>Pentapetalae</taxon>
        <taxon>asterids</taxon>
        <taxon>Ericales</taxon>
        <taxon>Ericaceae</taxon>
        <taxon>Ericoideae</taxon>
        <taxon>Rhodoreae</taxon>
        <taxon>Rhododendron</taxon>
    </lineage>
</organism>
<feature type="region of interest" description="Disordered" evidence="1">
    <location>
        <begin position="1"/>
        <end position="43"/>
    </location>
</feature>
<sequence>MGSRGEHSMAGQQQLQNAHVEDEEGNPRALDHAQPLSIMAEDGEETSLPISAHPPLMFSFNERAIRRMLEESPSAAKKRERLNKSIKLLKDSKEVVAQIIDRSLSLIKAKTPFLSLLSRRCLVYVVDVPAS</sequence>
<comment type="caution">
    <text evidence="2">The sequence shown here is derived from an EMBL/GenBank/DDBJ whole genome shotgun (WGS) entry which is preliminary data.</text>
</comment>
<proteinExistence type="predicted"/>
<keyword evidence="3" id="KW-1185">Reference proteome</keyword>
<evidence type="ECO:0000313" key="2">
    <source>
        <dbReference type="EMBL" id="KAE9459424.1"/>
    </source>
</evidence>
<evidence type="ECO:0000313" key="3">
    <source>
        <dbReference type="Proteomes" id="UP000428333"/>
    </source>
</evidence>
<gene>
    <name evidence="2" type="ORF">C3L33_08692</name>
</gene>
<reference evidence="2 3" key="1">
    <citation type="journal article" date="2019" name="Genome Biol. Evol.">
        <title>The Rhododendron genome and chromosomal organization provide insight into shared whole-genome duplications across the heath family (Ericaceae).</title>
        <authorList>
            <person name="Soza V.L."/>
            <person name="Lindsley D."/>
            <person name="Waalkes A."/>
            <person name="Ramage E."/>
            <person name="Patwardhan R.P."/>
            <person name="Burton J.N."/>
            <person name="Adey A."/>
            <person name="Kumar A."/>
            <person name="Qiu R."/>
            <person name="Shendure J."/>
            <person name="Hall B."/>
        </authorList>
    </citation>
    <scope>NUCLEOTIDE SEQUENCE [LARGE SCALE GENOMIC DNA]</scope>
    <source>
        <strain evidence="2">RSF 1966-606</strain>
    </source>
</reference>
<feature type="non-terminal residue" evidence="2">
    <location>
        <position position="1"/>
    </location>
</feature>
<dbReference type="EMBL" id="QEFC01001171">
    <property type="protein sequence ID" value="KAE9459424.1"/>
    <property type="molecule type" value="Genomic_DNA"/>
</dbReference>
<dbReference type="Proteomes" id="UP000428333">
    <property type="component" value="Linkage Group LG05"/>
</dbReference>
<protein>
    <submittedName>
        <fullName evidence="2">Uncharacterized protein</fullName>
    </submittedName>
</protein>
<dbReference type="OrthoDB" id="5061070at2759"/>
<dbReference type="AlphaFoldDB" id="A0A6A4LTF1"/>
<name>A0A6A4LTF1_9ERIC</name>
<evidence type="ECO:0000256" key="1">
    <source>
        <dbReference type="SAM" id="MobiDB-lite"/>
    </source>
</evidence>
<accession>A0A6A4LTF1</accession>